<feature type="transmembrane region" description="Helical" evidence="6">
    <location>
        <begin position="151"/>
        <end position="169"/>
    </location>
</feature>
<feature type="transmembrane region" description="Helical" evidence="6">
    <location>
        <begin position="78"/>
        <end position="101"/>
    </location>
</feature>
<feature type="transmembrane region" description="Helical" evidence="6">
    <location>
        <begin position="55"/>
        <end position="72"/>
    </location>
</feature>
<proteinExistence type="predicted"/>
<dbReference type="InterPro" id="IPR043428">
    <property type="entry name" value="LivM-like"/>
</dbReference>
<name>A0A0U3F7Q1_9MICC</name>
<evidence type="ECO:0000313" key="7">
    <source>
        <dbReference type="EMBL" id="ALV39897.1"/>
    </source>
</evidence>
<dbReference type="RefSeq" id="WP_058929113.1">
    <property type="nucleotide sequence ID" value="NZ_CP013747.1"/>
</dbReference>
<dbReference type="EMBL" id="CP013747">
    <property type="protein sequence ID" value="ALV39897.1"/>
    <property type="molecule type" value="Genomic_DNA"/>
</dbReference>
<dbReference type="KEGG" id="psul:AU252_00900"/>
<reference evidence="7 8" key="1">
    <citation type="submission" date="2015-12" db="EMBL/GenBank/DDBJ databases">
        <authorList>
            <person name="Shamseldin A."/>
            <person name="Moawad H."/>
            <person name="Abd El-Rahim W.M."/>
            <person name="Sadowsky M.J."/>
        </authorList>
    </citation>
    <scope>NUCLEOTIDE SEQUENCE [LARGE SCALE GENOMIC DNA]</scope>
    <source>
        <strain evidence="7 8">Ar51</strain>
    </source>
</reference>
<keyword evidence="5 6" id="KW-0472">Membrane</keyword>
<dbReference type="STRING" id="121292.AU252_00900"/>
<feature type="transmembrane region" description="Helical" evidence="6">
    <location>
        <begin position="108"/>
        <end position="131"/>
    </location>
</feature>
<dbReference type="GO" id="GO:0015658">
    <property type="term" value="F:branched-chain amino acid transmembrane transporter activity"/>
    <property type="evidence" value="ECO:0007669"/>
    <property type="project" value="InterPro"/>
</dbReference>
<dbReference type="PANTHER" id="PTHR30482">
    <property type="entry name" value="HIGH-AFFINITY BRANCHED-CHAIN AMINO ACID TRANSPORT SYSTEM PERMEASE"/>
    <property type="match status" value="1"/>
</dbReference>
<accession>A0A0U3F7Q1</accession>
<sequence>MPLQLRYLSEGIGLFVVILVSSYFLGSFQQQVLGLTTIFALAGIGLNVLVGYSGLVSLGHVTFFAIGAYGWARLAPVAPGPVVVLLPIVLSVIVAILIALVTLRIAGYYFAIVTLAVAMISTVVIVTATELTGGYSGISGILRSGLPGFEGAQQVIVTAALVLVIAYFFQATLRDSPLGHALLATSYDPVAAQSFGLSIGSIRMIVLAISSIPVTIAGMFAVQLVRYAGPDQFSLAVAIQLIAIPIIGGRGWRFAPILGSVVVIALPELFRGFADYRLVFYGAVLMLVGLFLPGGLRQLNPFSYLRRDRATPREELVRL</sequence>
<evidence type="ECO:0000256" key="4">
    <source>
        <dbReference type="ARBA" id="ARBA00022989"/>
    </source>
</evidence>
<evidence type="ECO:0000256" key="2">
    <source>
        <dbReference type="ARBA" id="ARBA00022475"/>
    </source>
</evidence>
<comment type="subcellular location">
    <subcellularLocation>
        <location evidence="1">Cell membrane</location>
        <topology evidence="1">Multi-pass membrane protein</topology>
    </subcellularLocation>
</comment>
<keyword evidence="4 6" id="KW-1133">Transmembrane helix</keyword>
<feature type="transmembrane region" description="Helical" evidence="6">
    <location>
        <begin position="204"/>
        <end position="225"/>
    </location>
</feature>
<evidence type="ECO:0000256" key="5">
    <source>
        <dbReference type="ARBA" id="ARBA00023136"/>
    </source>
</evidence>
<protein>
    <recommendedName>
        <fullName evidence="9">Branched-chain amino acid ABC transporter permease</fullName>
    </recommendedName>
</protein>
<dbReference type="InterPro" id="IPR001851">
    <property type="entry name" value="ABC_transp_permease"/>
</dbReference>
<gene>
    <name evidence="7" type="ORF">AU252_00900</name>
</gene>
<evidence type="ECO:0000256" key="6">
    <source>
        <dbReference type="SAM" id="Phobius"/>
    </source>
</evidence>
<evidence type="ECO:0000256" key="3">
    <source>
        <dbReference type="ARBA" id="ARBA00022692"/>
    </source>
</evidence>
<dbReference type="CDD" id="cd06581">
    <property type="entry name" value="TM_PBP1_LivM_like"/>
    <property type="match status" value="1"/>
</dbReference>
<feature type="transmembrane region" description="Helical" evidence="6">
    <location>
        <begin position="278"/>
        <end position="296"/>
    </location>
</feature>
<keyword evidence="3 6" id="KW-0812">Transmembrane</keyword>
<dbReference type="PANTHER" id="PTHR30482:SF10">
    <property type="entry name" value="HIGH-AFFINITY BRANCHED-CHAIN AMINO ACID TRANSPORT PROTEIN BRAE"/>
    <property type="match status" value="1"/>
</dbReference>
<dbReference type="Proteomes" id="UP000065151">
    <property type="component" value="Chromosome"/>
</dbReference>
<keyword evidence="2" id="KW-1003">Cell membrane</keyword>
<feature type="transmembrane region" description="Helical" evidence="6">
    <location>
        <begin position="32"/>
        <end position="50"/>
    </location>
</feature>
<organism evidence="7">
    <name type="scientific">Pseudarthrobacter sulfonivorans</name>
    <dbReference type="NCBI Taxonomy" id="121292"/>
    <lineage>
        <taxon>Bacteria</taxon>
        <taxon>Bacillati</taxon>
        <taxon>Actinomycetota</taxon>
        <taxon>Actinomycetes</taxon>
        <taxon>Micrococcales</taxon>
        <taxon>Micrococcaceae</taxon>
        <taxon>Pseudarthrobacter</taxon>
    </lineage>
</organism>
<evidence type="ECO:0008006" key="9">
    <source>
        <dbReference type="Google" id="ProtNLM"/>
    </source>
</evidence>
<dbReference type="AlphaFoldDB" id="A0A0U3F7Q1"/>
<feature type="transmembrane region" description="Helical" evidence="6">
    <location>
        <begin position="237"/>
        <end position="266"/>
    </location>
</feature>
<feature type="transmembrane region" description="Helical" evidence="6">
    <location>
        <begin position="7"/>
        <end position="26"/>
    </location>
</feature>
<evidence type="ECO:0000313" key="8">
    <source>
        <dbReference type="Proteomes" id="UP000065151"/>
    </source>
</evidence>
<dbReference type="GO" id="GO:0005886">
    <property type="term" value="C:plasma membrane"/>
    <property type="evidence" value="ECO:0007669"/>
    <property type="project" value="UniProtKB-SubCell"/>
</dbReference>
<dbReference type="Pfam" id="PF02653">
    <property type="entry name" value="BPD_transp_2"/>
    <property type="match status" value="1"/>
</dbReference>
<evidence type="ECO:0000256" key="1">
    <source>
        <dbReference type="ARBA" id="ARBA00004651"/>
    </source>
</evidence>